<dbReference type="RefSeq" id="WP_090685630.1">
    <property type="nucleotide sequence ID" value="NZ_FNCJ01000006.1"/>
</dbReference>
<evidence type="ECO:0000256" key="1">
    <source>
        <dbReference type="ARBA" id="ARBA00022630"/>
    </source>
</evidence>
<dbReference type="GO" id="GO:0050660">
    <property type="term" value="F:flavin adenine dinucleotide binding"/>
    <property type="evidence" value="ECO:0007669"/>
    <property type="project" value="InterPro"/>
</dbReference>
<evidence type="ECO:0000256" key="4">
    <source>
        <dbReference type="ARBA" id="ARBA00023002"/>
    </source>
</evidence>
<reference evidence="5 6" key="1">
    <citation type="submission" date="2016-10" db="EMBL/GenBank/DDBJ databases">
        <authorList>
            <person name="de Groot N.N."/>
        </authorList>
    </citation>
    <scope>NUCLEOTIDE SEQUENCE [LARGE SCALE GENOMIC DNA]</scope>
    <source>
        <strain evidence="5 6">LMG 2247</strain>
    </source>
</reference>
<dbReference type="Pfam" id="PF00743">
    <property type="entry name" value="FMO-like"/>
    <property type="match status" value="1"/>
</dbReference>
<dbReference type="InterPro" id="IPR050775">
    <property type="entry name" value="FAD-binding_Monooxygenases"/>
</dbReference>
<evidence type="ECO:0000313" key="5">
    <source>
        <dbReference type="EMBL" id="SDH01559.1"/>
    </source>
</evidence>
<evidence type="ECO:0000256" key="3">
    <source>
        <dbReference type="ARBA" id="ARBA00022857"/>
    </source>
</evidence>
<keyword evidence="2" id="KW-0274">FAD</keyword>
<dbReference type="GO" id="GO:0050661">
    <property type="term" value="F:NADP binding"/>
    <property type="evidence" value="ECO:0007669"/>
    <property type="project" value="InterPro"/>
</dbReference>
<dbReference type="OrthoDB" id="9766402at2"/>
<dbReference type="InterPro" id="IPR036188">
    <property type="entry name" value="FAD/NAD-bd_sf"/>
</dbReference>
<dbReference type="PANTHER" id="PTHR43098">
    <property type="entry name" value="L-ORNITHINE N(5)-MONOOXYGENASE-RELATED"/>
    <property type="match status" value="1"/>
</dbReference>
<sequence>MSKPQQRLDAVVIGAGFAGIYALYKLHVQLGLSVRCFEKGSGVGGTWFWNRYPGARTDTETRVYRYSFDKEIYDAWDWRSRFANQPEVLSYLEAVTRHYRLDEHISLNTFVKSAIYDESAQEWTVTTADDDTYICKYLVSAIGVLSKLNTPDIPGREKFRGSIVHTGNWPKDLTVDQKKIGVIGTGSTGVQLISAAAKSAQHVTVFQRSAQYCVPAGDDLIDEQEIADYREKFEDVWKDIRDTRVACGFPESQVPALSVSPEERERVFEENWRIGTGFRFMFATFSDIASNEEANREATNFIERKIRAIVKDPETARKLIPDELYAKRPISINNYYQVYNQPNVSLVSLKDTKIVEFTETGVRTDDGQEHELDILAHATGFDTIIGSFKDIEIRGLNGLELQHHWKDEATSYMGVATANFPNFFMVPGPKSVFCNIPTGIEAQLDWIAQLIKKAEADSITAIRVTPDAEQEWTTVCNTFAAYTLLPKVKSWIFGANIPNARSQTLFYFGGLNSYRQAWSELSKNSFKGFLFESGK</sequence>
<proteinExistence type="predicted"/>
<gene>
    <name evidence="5" type="ORF">SAMN05216466_106371</name>
</gene>
<keyword evidence="1" id="KW-0285">Flavoprotein</keyword>
<protein>
    <submittedName>
        <fullName evidence="5">Predicted flavoprotein CzcO associated with the cation diffusion facilitator CzcD</fullName>
    </submittedName>
</protein>
<evidence type="ECO:0000313" key="6">
    <source>
        <dbReference type="Proteomes" id="UP000199706"/>
    </source>
</evidence>
<dbReference type="Gene3D" id="3.50.50.60">
    <property type="entry name" value="FAD/NAD(P)-binding domain"/>
    <property type="match status" value="2"/>
</dbReference>
<dbReference type="AlphaFoldDB" id="A0A1G7YZ33"/>
<dbReference type="EMBL" id="FNCJ01000006">
    <property type="protein sequence ID" value="SDH01559.1"/>
    <property type="molecule type" value="Genomic_DNA"/>
</dbReference>
<accession>A0A1G7YZ33</accession>
<keyword evidence="3" id="KW-0521">NADP</keyword>
<dbReference type="InterPro" id="IPR020946">
    <property type="entry name" value="Flavin_mOase-like"/>
</dbReference>
<evidence type="ECO:0000256" key="2">
    <source>
        <dbReference type="ARBA" id="ARBA00022827"/>
    </source>
</evidence>
<dbReference type="GO" id="GO:0004499">
    <property type="term" value="F:N,N-dimethylaniline monooxygenase activity"/>
    <property type="evidence" value="ECO:0007669"/>
    <property type="project" value="InterPro"/>
</dbReference>
<name>A0A1G7YZ33_9BURK</name>
<organism evidence="5 6">
    <name type="scientific">Paraburkholderia phenazinium</name>
    <dbReference type="NCBI Taxonomy" id="60549"/>
    <lineage>
        <taxon>Bacteria</taxon>
        <taxon>Pseudomonadati</taxon>
        <taxon>Pseudomonadota</taxon>
        <taxon>Betaproteobacteria</taxon>
        <taxon>Burkholderiales</taxon>
        <taxon>Burkholderiaceae</taxon>
        <taxon>Paraburkholderia</taxon>
    </lineage>
</organism>
<dbReference type="Proteomes" id="UP000199706">
    <property type="component" value="Unassembled WGS sequence"/>
</dbReference>
<dbReference type="PANTHER" id="PTHR43098:SF5">
    <property type="entry name" value="DUAL-FUNCTIONAL MONOOXYGENASE_METHYLTRANSFERASE PSOF"/>
    <property type="match status" value="1"/>
</dbReference>
<keyword evidence="4" id="KW-0560">Oxidoreductase</keyword>
<dbReference type="SUPFAM" id="SSF51905">
    <property type="entry name" value="FAD/NAD(P)-binding domain"/>
    <property type="match status" value="2"/>
</dbReference>